<dbReference type="GeneID" id="129924685"/>
<dbReference type="InterPro" id="IPR027417">
    <property type="entry name" value="P-loop_NTPase"/>
</dbReference>
<evidence type="ECO:0000256" key="2">
    <source>
        <dbReference type="SAM" id="MobiDB-lite"/>
    </source>
</evidence>
<feature type="region of interest" description="Disordered" evidence="2">
    <location>
        <begin position="1"/>
        <end position="222"/>
    </location>
</feature>
<protein>
    <recommendedName>
        <fullName evidence="1">ATP-dependent DNA helicase</fullName>
        <ecNumber evidence="1">5.6.2.3</ecNumber>
    </recommendedName>
</protein>
<keyword evidence="1" id="KW-0233">DNA recombination</keyword>
<dbReference type="GO" id="GO:0006310">
    <property type="term" value="P:DNA recombination"/>
    <property type="evidence" value="ECO:0007669"/>
    <property type="project" value="UniProtKB-KW"/>
</dbReference>
<dbReference type="SUPFAM" id="SSF52540">
    <property type="entry name" value="P-loop containing nucleoside triphosphate hydrolases"/>
    <property type="match status" value="2"/>
</dbReference>
<dbReference type="InterPro" id="IPR010285">
    <property type="entry name" value="DNA_helicase_pif1-like_DEAD"/>
</dbReference>
<keyword evidence="1" id="KW-0227">DNA damage</keyword>
<dbReference type="InterPro" id="IPR049163">
    <property type="entry name" value="Pif1-like_2B_dom"/>
</dbReference>
<feature type="domain" description="DNA helicase Pif1-like 2B" evidence="5">
    <location>
        <begin position="1494"/>
        <end position="1539"/>
    </location>
</feature>
<dbReference type="GO" id="GO:0006281">
    <property type="term" value="P:DNA repair"/>
    <property type="evidence" value="ECO:0007669"/>
    <property type="project" value="UniProtKB-KW"/>
</dbReference>
<dbReference type="EC" id="5.6.2.3" evidence="1"/>
<dbReference type="Pfam" id="PF05970">
    <property type="entry name" value="PIF1"/>
    <property type="match status" value="1"/>
</dbReference>
<dbReference type="OrthoDB" id="6145593at2759"/>
<feature type="compositionally biased region" description="Basic and acidic residues" evidence="2">
    <location>
        <begin position="7"/>
        <end position="222"/>
    </location>
</feature>
<dbReference type="InterPro" id="IPR025476">
    <property type="entry name" value="Helitron_helicase-like"/>
</dbReference>
<comment type="cofactor">
    <cofactor evidence="1">
        <name>Mg(2+)</name>
        <dbReference type="ChEBI" id="CHEBI:18420"/>
    </cofactor>
</comment>
<dbReference type="Proteomes" id="UP001165740">
    <property type="component" value="Chromosome 2"/>
</dbReference>
<keyword evidence="1" id="KW-0347">Helicase</keyword>
<dbReference type="PANTHER" id="PTHR10492:SF57">
    <property type="entry name" value="ATP-DEPENDENT DNA HELICASE"/>
    <property type="match status" value="1"/>
</dbReference>
<keyword evidence="1" id="KW-0378">Hydrolase</keyword>
<dbReference type="GO" id="GO:0016787">
    <property type="term" value="F:hydrolase activity"/>
    <property type="evidence" value="ECO:0007669"/>
    <property type="project" value="UniProtKB-KW"/>
</dbReference>
<comment type="similarity">
    <text evidence="1">Belongs to the helicase family.</text>
</comment>
<evidence type="ECO:0000259" key="5">
    <source>
        <dbReference type="Pfam" id="PF21530"/>
    </source>
</evidence>
<comment type="catalytic activity">
    <reaction evidence="1">
        <text>ATP + H2O = ADP + phosphate + H(+)</text>
        <dbReference type="Rhea" id="RHEA:13065"/>
        <dbReference type="ChEBI" id="CHEBI:15377"/>
        <dbReference type="ChEBI" id="CHEBI:15378"/>
        <dbReference type="ChEBI" id="CHEBI:30616"/>
        <dbReference type="ChEBI" id="CHEBI:43474"/>
        <dbReference type="ChEBI" id="CHEBI:456216"/>
        <dbReference type="EC" id="5.6.2.3"/>
    </reaction>
</comment>
<dbReference type="GO" id="GO:0000723">
    <property type="term" value="P:telomere maintenance"/>
    <property type="evidence" value="ECO:0007669"/>
    <property type="project" value="InterPro"/>
</dbReference>
<evidence type="ECO:0000313" key="6">
    <source>
        <dbReference type="Proteomes" id="UP001165740"/>
    </source>
</evidence>
<keyword evidence="6" id="KW-1185">Reference proteome</keyword>
<dbReference type="RefSeq" id="XP_055877148.1">
    <property type="nucleotide sequence ID" value="XM_056021173.1"/>
</dbReference>
<dbReference type="OMA" id="PKWIEIT"/>
<evidence type="ECO:0000259" key="3">
    <source>
        <dbReference type="Pfam" id="PF05970"/>
    </source>
</evidence>
<keyword evidence="1" id="KW-0067">ATP-binding</keyword>
<feature type="domain" description="DNA helicase Pif1-like DEAD-box helicase" evidence="3">
    <location>
        <begin position="1193"/>
        <end position="1405"/>
    </location>
</feature>
<evidence type="ECO:0000256" key="1">
    <source>
        <dbReference type="RuleBase" id="RU363044"/>
    </source>
</evidence>
<evidence type="ECO:0000259" key="4">
    <source>
        <dbReference type="Pfam" id="PF14214"/>
    </source>
</evidence>
<reference evidence="7" key="1">
    <citation type="submission" date="2025-08" db="UniProtKB">
        <authorList>
            <consortium name="RefSeq"/>
        </authorList>
    </citation>
    <scope>IDENTIFICATION</scope>
</reference>
<keyword evidence="1" id="KW-0547">Nucleotide-binding</keyword>
<dbReference type="Pfam" id="PF14214">
    <property type="entry name" value="Helitron_like_N"/>
    <property type="match status" value="1"/>
</dbReference>
<dbReference type="GO" id="GO:0005524">
    <property type="term" value="F:ATP binding"/>
    <property type="evidence" value="ECO:0007669"/>
    <property type="project" value="UniProtKB-KW"/>
</dbReference>
<dbReference type="GO" id="GO:0043139">
    <property type="term" value="F:5'-3' DNA helicase activity"/>
    <property type="evidence" value="ECO:0007669"/>
    <property type="project" value="UniProtKB-EC"/>
</dbReference>
<dbReference type="Pfam" id="PF21530">
    <property type="entry name" value="Pif1_2B_dom"/>
    <property type="match status" value="1"/>
</dbReference>
<feature type="domain" description="Helitron helicase-like" evidence="4">
    <location>
        <begin position="548"/>
        <end position="728"/>
    </location>
</feature>
<keyword evidence="1" id="KW-0234">DNA repair</keyword>
<evidence type="ECO:0000313" key="7">
    <source>
        <dbReference type="RefSeq" id="XP_055877148.1"/>
    </source>
</evidence>
<gene>
    <name evidence="7" type="primary">LOC129924685</name>
</gene>
<accession>A0A9W2ZQ98</accession>
<sequence>MALQRSTESENRRQQRLGHNRERNFAARLHESEEERSSRLQENRERTVTLRQKESEEERSSRLQENRERTVTLRQKESEEERSSRLQENRERTVTLRQKESEEERSSRLQENRERNVTLRQKESEEERSSRLQENRERNVTLRQKESEEERSSRLQENRERNVTLRQKESEEERSSRLQENRERNVTLRQKESEEERSSRLQDNRERNVTSRLHESEEERSSRLELRRFNRLAETSEHQQIRLSGIKNATSVSRAREQLSDLKGLAFNYNSLYDYSKHPKVELGKMNVQCRHCHALKWREETPGMCCSNGKVKLSSLQPPPEPLKSLMSEKTAKARHFRQQIRKYNSCFQMTSFGAKKIQEPGFMPTFKVQGQVYHSIGSLLPLPNERAQFLQIYFMGNSNEEASHRNILIPNTQLDIIVDLQQLLHQHNPYVQFLKTSLDKMPTDDYKVIIRADRVPSTEHPRRFNAPITDEVAIVMVGNEFGKRDIVLERRNNTLQRVAETHRSYDALQYPIIFWQGEDGYHFGIPQVDPLTGVPVPKKKVSAMDYYAFRIMQREGEVNHILMCQHLFHQYIVDMYAKIESERLLFIRLNQKKLRTDEYIHLKDAIENDADPNELGKMVILPSSVTGSPRHMHEYTLDAMTFVRNYGRPDLFITFTCNPAWSEIKETLLDEQKPTDRHDILARVFKRKLAKMIEVITKSQIFGETRCWMYNIEWQKRGLPHSHILIWLKNKIKPTDVDSIISAEIPNPQEDPLLFDIVTKNMIHGPCGGFNSISPCMIEGKCSKKFPRRLIQETQSSEDGYPLYRRRKPGDGGYTAKIKKLNGNIWQEIIIDNRWVVPYNPLLIKMFCAHINVEFCHSVKSIKYIFKYVNKGSDQAMFGLHKSGPNLDEIESFQSGRYISSNEAVWRILGFSIHERHPTVVHLSVHLENGQRMYFDAASLKEKLQSPPKSTLLAFFELCQSDPFAQTLLYCDVPKYYTWNTSQKCFSRRKQGIDVKDHPGVKMSDAVGRVYTVHPTNAECFYLRMLLHVVKGPTSFTNLKTVEGVVCQTFREACQRRGMLDNDEHWEAALAEAAQTGTAQRVRHLFALLLTTCGLSNPLDLWEKYKNALSDDILLQKRRENPDILIDFSNIIYDEALIALEDLCLTMAGKDLKHVGLKSPERNAFCRELLRERSFNIDDLSNFITENEPKLVPDQRKAYDTIQNLITDKKGGIVFLDAPGGTGKTFLINLLLAKVRQQNKIALAVASSGIAATLLQGGRTAHSTFKLPLNLAHGDTPVCDISKDSGQAKILQICSLIVWDECTMSHKRALEAVDMLMQDLKNSKALMGGVVVMLAGDFRQTLPVIPKSTPADELNACLKASYLWKYVEKITLKTNMRVQLSEDQNAANFSKQLLTIGDGKVPIDSNGFINFPSQFCNIVKSLEVLKSYVFCNLPENFRNHEWLCERAILAPTNDSVNRINIDILNQLPDDCKLYKSIDSTLDPAQALYYPAEFLNSLEPPGLPHHNLQLKIGAPIILLRNLDPPKLCNGTRLVIKNLFSNLIEGTILTGCAKGEDVFIPRIPLIPSDLPFEFKRLQFPVRLAFAMTINKAQGQSLKVAGINLESPCFSHGQLYVACSRVGSPRNLFVFAAEHKTKNIVYQQALC</sequence>
<name>A0A9W2ZQ98_BIOGL</name>
<proteinExistence type="inferred from homology"/>
<dbReference type="PANTHER" id="PTHR10492">
    <property type="match status" value="1"/>
</dbReference>
<dbReference type="Gene3D" id="3.40.50.300">
    <property type="entry name" value="P-loop containing nucleotide triphosphate hydrolases"/>
    <property type="match status" value="1"/>
</dbReference>
<dbReference type="CDD" id="cd18809">
    <property type="entry name" value="SF1_C_RecD"/>
    <property type="match status" value="1"/>
</dbReference>
<organism evidence="6 7">
    <name type="scientific">Biomphalaria glabrata</name>
    <name type="common">Bloodfluke planorb</name>
    <name type="synonym">Freshwater snail</name>
    <dbReference type="NCBI Taxonomy" id="6526"/>
    <lineage>
        <taxon>Eukaryota</taxon>
        <taxon>Metazoa</taxon>
        <taxon>Spiralia</taxon>
        <taxon>Lophotrochozoa</taxon>
        <taxon>Mollusca</taxon>
        <taxon>Gastropoda</taxon>
        <taxon>Heterobranchia</taxon>
        <taxon>Euthyneura</taxon>
        <taxon>Panpulmonata</taxon>
        <taxon>Hygrophila</taxon>
        <taxon>Lymnaeoidea</taxon>
        <taxon>Planorbidae</taxon>
        <taxon>Biomphalaria</taxon>
    </lineage>
</organism>